<sequence length="841" mass="90511">MLVRNFKSMLLLGVAFSGTSVAMPALAQESATAPGEIIVTARRVEERLQDVPISMTVYNSDQIEKRNIAVASDLALTTPSLSVNTRYGPEKATFSLRGFNQDAATAPTVGVYFADVVGVRAQGGTAGGNTVGAGAFTDLQNVQVLKGPQGTLFGRNTTGGAVLLVPKKPTDLLEGSIEGTVGNYDQRRVQAAINIPLADTFKVRVAVDRNKRDGYMKNLSGVGPSAYNDVDYFYGRLSVVADLTPNLENYSIFHYSRSDTNGYATRYEGCDRDPTSPLLGGSLTRYYTSLAACDQIDRQAARGDGPLDVEVRNPNPRIYLRTWQFINTTTWQASDTITLKNIVSYGEYREQAAFSLYSDNLYVPNTPVTQFFAARGGPLPGSPFSYIRLDTQPGHDAAAESTTTEELQIQGRSLDGKFDFVLGGYLEFSRPIGYNQQRTGVYGNCASPGTLDCAGGLPLVPIAPGVTVPGAIVSESRTRLNFDNHGIFAQGTYNFTDQLALTLGGRWTFDKINGYSESNRYIFADIPGVGTIPVSRSCNDSLNHPDVNLLANGGDTSACGTTIINKSNKPTWLIDVDFKPTPDTLLYAKYSRGYRQGTVNFTNPGLETSQPEKLDAYEIGAKLTFRGAVPGYFNIAAFYNDFTDQQVFGGLIAKEGSGIAGGAAIINAGKSTIKGIEVDSGATLFDVLHLSAGYTYLDTKLKELVTPTLSPDSPFEAIIPRGVIGGPLTYSPKHKLTLSADVNVPLGDGVGDLSLGGIFSYTSSQYVDGNSKIPGYSIVNLNASWRDVGGSGFDLVAFATNVTNKHYRNTAGGGYESSGIYDFMYGQPRMYGLRLKYNFGM</sequence>
<feature type="chain" id="PRO_5002065978" evidence="13">
    <location>
        <begin position="28"/>
        <end position="841"/>
    </location>
</feature>
<dbReference type="Proteomes" id="UP000031057">
    <property type="component" value="Unassembled WGS sequence"/>
</dbReference>
<keyword evidence="16" id="KW-0675">Receptor</keyword>
<keyword evidence="7" id="KW-0406">Ion transport</keyword>
<name>A0A0B1ZPL7_9SPHN</name>
<keyword evidence="5 11" id="KW-0812">Transmembrane</keyword>
<dbReference type="Pfam" id="PF07715">
    <property type="entry name" value="Plug"/>
    <property type="match status" value="1"/>
</dbReference>
<dbReference type="Pfam" id="PF00593">
    <property type="entry name" value="TonB_dep_Rec_b-barrel"/>
    <property type="match status" value="1"/>
</dbReference>
<feature type="signal peptide" evidence="13">
    <location>
        <begin position="1"/>
        <end position="27"/>
    </location>
</feature>
<dbReference type="GO" id="GO:0006826">
    <property type="term" value="P:iron ion transport"/>
    <property type="evidence" value="ECO:0007669"/>
    <property type="project" value="UniProtKB-KW"/>
</dbReference>
<dbReference type="AlphaFoldDB" id="A0A0B1ZPL7"/>
<organism evidence="16 17">
    <name type="scientific">Novosphingobium malaysiense</name>
    <dbReference type="NCBI Taxonomy" id="1348853"/>
    <lineage>
        <taxon>Bacteria</taxon>
        <taxon>Pseudomonadati</taxon>
        <taxon>Pseudomonadota</taxon>
        <taxon>Alphaproteobacteria</taxon>
        <taxon>Sphingomonadales</taxon>
        <taxon>Sphingomonadaceae</taxon>
        <taxon>Novosphingobium</taxon>
    </lineage>
</organism>
<dbReference type="InterPro" id="IPR012910">
    <property type="entry name" value="Plug_dom"/>
</dbReference>
<dbReference type="Gene3D" id="2.170.130.10">
    <property type="entry name" value="TonB-dependent receptor, plug domain"/>
    <property type="match status" value="1"/>
</dbReference>
<dbReference type="InterPro" id="IPR039426">
    <property type="entry name" value="TonB-dep_rcpt-like"/>
</dbReference>
<accession>A0A0B1ZPL7</accession>
<keyword evidence="4" id="KW-0410">Iron transport</keyword>
<evidence type="ECO:0000259" key="15">
    <source>
        <dbReference type="Pfam" id="PF07715"/>
    </source>
</evidence>
<dbReference type="Gene3D" id="2.40.170.20">
    <property type="entry name" value="TonB-dependent receptor, beta-barrel domain"/>
    <property type="match status" value="1"/>
</dbReference>
<evidence type="ECO:0000313" key="17">
    <source>
        <dbReference type="Proteomes" id="UP000031057"/>
    </source>
</evidence>
<dbReference type="PANTHER" id="PTHR32552">
    <property type="entry name" value="FERRICHROME IRON RECEPTOR-RELATED"/>
    <property type="match status" value="1"/>
</dbReference>
<evidence type="ECO:0000256" key="5">
    <source>
        <dbReference type="ARBA" id="ARBA00022692"/>
    </source>
</evidence>
<evidence type="ECO:0000256" key="3">
    <source>
        <dbReference type="ARBA" id="ARBA00022452"/>
    </source>
</evidence>
<evidence type="ECO:0000256" key="2">
    <source>
        <dbReference type="ARBA" id="ARBA00022448"/>
    </source>
</evidence>
<feature type="domain" description="TonB-dependent receptor plug" evidence="15">
    <location>
        <begin position="48"/>
        <end position="161"/>
    </location>
</feature>
<dbReference type="STRING" id="1348853.LK12_01600"/>
<dbReference type="InterPro" id="IPR037066">
    <property type="entry name" value="Plug_dom_sf"/>
</dbReference>
<feature type="domain" description="TonB-dependent receptor-like beta-barrel" evidence="14">
    <location>
        <begin position="274"/>
        <end position="799"/>
    </location>
</feature>
<comment type="caution">
    <text evidence="16">The sequence shown here is derived from an EMBL/GenBank/DDBJ whole genome shotgun (WGS) entry which is preliminary data.</text>
</comment>
<dbReference type="InterPro" id="IPR000531">
    <property type="entry name" value="Beta-barrel_TonB"/>
</dbReference>
<dbReference type="SUPFAM" id="SSF56935">
    <property type="entry name" value="Porins"/>
    <property type="match status" value="1"/>
</dbReference>
<evidence type="ECO:0000256" key="11">
    <source>
        <dbReference type="PROSITE-ProRule" id="PRU01360"/>
    </source>
</evidence>
<evidence type="ECO:0000259" key="14">
    <source>
        <dbReference type="Pfam" id="PF00593"/>
    </source>
</evidence>
<dbReference type="InterPro" id="IPR036942">
    <property type="entry name" value="Beta-barrel_TonB_sf"/>
</dbReference>
<keyword evidence="17" id="KW-1185">Reference proteome</keyword>
<evidence type="ECO:0000256" key="9">
    <source>
        <dbReference type="ARBA" id="ARBA00023136"/>
    </source>
</evidence>
<dbReference type="PANTHER" id="PTHR32552:SF81">
    <property type="entry name" value="TONB-DEPENDENT OUTER MEMBRANE RECEPTOR"/>
    <property type="match status" value="1"/>
</dbReference>
<comment type="subcellular location">
    <subcellularLocation>
        <location evidence="1 11">Cell outer membrane</location>
        <topology evidence="1 11">Multi-pass membrane protein</topology>
    </subcellularLocation>
</comment>
<proteinExistence type="inferred from homology"/>
<keyword evidence="8 12" id="KW-0798">TonB box</keyword>
<evidence type="ECO:0000256" key="7">
    <source>
        <dbReference type="ARBA" id="ARBA00023065"/>
    </source>
</evidence>
<evidence type="ECO:0000256" key="6">
    <source>
        <dbReference type="ARBA" id="ARBA00023004"/>
    </source>
</evidence>
<keyword evidence="2 11" id="KW-0813">Transport</keyword>
<evidence type="ECO:0000313" key="16">
    <source>
        <dbReference type="EMBL" id="KHK93080.1"/>
    </source>
</evidence>
<dbReference type="PROSITE" id="PS52016">
    <property type="entry name" value="TONB_DEPENDENT_REC_3"/>
    <property type="match status" value="1"/>
</dbReference>
<dbReference type="EMBL" id="JTDI01000001">
    <property type="protein sequence ID" value="KHK93080.1"/>
    <property type="molecule type" value="Genomic_DNA"/>
</dbReference>
<keyword evidence="10 11" id="KW-0998">Cell outer membrane</keyword>
<keyword evidence="3 11" id="KW-1134">Transmembrane beta strand</keyword>
<evidence type="ECO:0000256" key="4">
    <source>
        <dbReference type="ARBA" id="ARBA00022496"/>
    </source>
</evidence>
<keyword evidence="13" id="KW-0732">Signal</keyword>
<dbReference type="GO" id="GO:0009279">
    <property type="term" value="C:cell outer membrane"/>
    <property type="evidence" value="ECO:0007669"/>
    <property type="project" value="UniProtKB-SubCell"/>
</dbReference>
<comment type="similarity">
    <text evidence="11 12">Belongs to the TonB-dependent receptor family.</text>
</comment>
<reference evidence="16 17" key="1">
    <citation type="submission" date="2014-10" db="EMBL/GenBank/DDBJ databases">
        <title>Genome sequence of Novosphingobium malaysiense MUSC 273(T).</title>
        <authorList>
            <person name="Lee L.-H."/>
        </authorList>
    </citation>
    <scope>NUCLEOTIDE SEQUENCE [LARGE SCALE GENOMIC DNA]</scope>
    <source>
        <strain evidence="16 17">MUSC 273</strain>
    </source>
</reference>
<evidence type="ECO:0000256" key="1">
    <source>
        <dbReference type="ARBA" id="ARBA00004571"/>
    </source>
</evidence>
<protein>
    <submittedName>
        <fullName evidence="16">TonB-dependent receptor</fullName>
    </submittedName>
</protein>
<gene>
    <name evidence="16" type="ORF">LK12_01600</name>
</gene>
<evidence type="ECO:0000256" key="13">
    <source>
        <dbReference type="SAM" id="SignalP"/>
    </source>
</evidence>
<evidence type="ECO:0000256" key="8">
    <source>
        <dbReference type="ARBA" id="ARBA00023077"/>
    </source>
</evidence>
<keyword evidence="9 11" id="KW-0472">Membrane</keyword>
<keyword evidence="6" id="KW-0408">Iron</keyword>
<evidence type="ECO:0000256" key="12">
    <source>
        <dbReference type="RuleBase" id="RU003357"/>
    </source>
</evidence>
<evidence type="ECO:0000256" key="10">
    <source>
        <dbReference type="ARBA" id="ARBA00023237"/>
    </source>
</evidence>
<dbReference type="OrthoDB" id="7177879at2"/>